<accession>A0A811G2I8</accession>
<sequence>MKTRITNHKLANIGLLLMFLNVLTLNSTPLAIAIALPLTAILTQESRSIYRTYKKEMAKL</sequence>
<dbReference type="EMBL" id="CADDAV010000010">
    <property type="protein sequence ID" value="CAB0593380.1"/>
    <property type="molecule type" value="Genomic_DNA"/>
</dbReference>
<dbReference type="Proteomes" id="UP000480222">
    <property type="component" value="Unassembled WGS sequence"/>
</dbReference>
<protein>
    <submittedName>
        <fullName evidence="1">Uncharacterized protein</fullName>
    </submittedName>
</protein>
<gene>
    <name evidence="1" type="ORF">CIP107547_00869</name>
</gene>
<reference evidence="1 2" key="1">
    <citation type="submission" date="2020-02" db="EMBL/GenBank/DDBJ databases">
        <authorList>
            <person name="Brisse S."/>
        </authorList>
    </citation>
    <scope>NUCLEOTIDE SEQUENCE [LARGE SCALE GENOMIC DNA]</scope>
    <source>
        <strain evidence="1">CIP107547</strain>
    </source>
</reference>
<evidence type="ECO:0000313" key="1">
    <source>
        <dbReference type="EMBL" id="CAB0593380.1"/>
    </source>
</evidence>
<proteinExistence type="predicted"/>
<comment type="caution">
    <text evidence="1">The sequence shown here is derived from an EMBL/GenBank/DDBJ whole genome shotgun (WGS) entry which is preliminary data.</text>
</comment>
<organism evidence="1 2">
    <name type="scientific">Corynebacterium diphtheriae</name>
    <dbReference type="NCBI Taxonomy" id="1717"/>
    <lineage>
        <taxon>Bacteria</taxon>
        <taxon>Bacillati</taxon>
        <taxon>Actinomycetota</taxon>
        <taxon>Actinomycetes</taxon>
        <taxon>Mycobacteriales</taxon>
        <taxon>Corynebacteriaceae</taxon>
        <taxon>Corynebacterium</taxon>
    </lineage>
</organism>
<dbReference type="AlphaFoldDB" id="A0A811G2I8"/>
<name>A0A811G2I8_CORDP</name>
<evidence type="ECO:0000313" key="2">
    <source>
        <dbReference type="Proteomes" id="UP000480222"/>
    </source>
</evidence>